<keyword evidence="5" id="KW-1185">Reference proteome</keyword>
<name>A0A560WHV6_9MICO</name>
<dbReference type="EMBL" id="VIUW01000001">
    <property type="protein sequence ID" value="TWD17273.1"/>
    <property type="molecule type" value="Genomic_DNA"/>
</dbReference>
<dbReference type="OrthoDB" id="4838930at2"/>
<gene>
    <name evidence="4" type="ORF">FB557_0840</name>
</gene>
<dbReference type="RefSeq" id="WP_144855779.1">
    <property type="nucleotide sequence ID" value="NZ_BAAAYT010000002.1"/>
</dbReference>
<keyword evidence="2" id="KW-0732">Signal</keyword>
<evidence type="ECO:0000313" key="5">
    <source>
        <dbReference type="Proteomes" id="UP000315628"/>
    </source>
</evidence>
<dbReference type="InterPro" id="IPR046281">
    <property type="entry name" value="DUF6318"/>
</dbReference>
<dbReference type="Proteomes" id="UP000315628">
    <property type="component" value="Unassembled WGS sequence"/>
</dbReference>
<dbReference type="PROSITE" id="PS51257">
    <property type="entry name" value="PROKAR_LIPOPROTEIN"/>
    <property type="match status" value="1"/>
</dbReference>
<organism evidence="4 5">
    <name type="scientific">Marihabitans asiaticum</name>
    <dbReference type="NCBI Taxonomy" id="415218"/>
    <lineage>
        <taxon>Bacteria</taxon>
        <taxon>Bacillati</taxon>
        <taxon>Actinomycetota</taxon>
        <taxon>Actinomycetes</taxon>
        <taxon>Micrococcales</taxon>
        <taxon>Intrasporangiaceae</taxon>
        <taxon>Marihabitans</taxon>
    </lineage>
</organism>
<dbReference type="AlphaFoldDB" id="A0A560WHV6"/>
<feature type="chain" id="PRO_5038764710" description="DUF6318 domain-containing protein" evidence="2">
    <location>
        <begin position="19"/>
        <end position="205"/>
    </location>
</feature>
<accession>A0A560WHV6</accession>
<protein>
    <recommendedName>
        <fullName evidence="3">DUF6318 domain-containing protein</fullName>
    </recommendedName>
</protein>
<evidence type="ECO:0000259" key="3">
    <source>
        <dbReference type="Pfam" id="PF19843"/>
    </source>
</evidence>
<reference evidence="4 5" key="1">
    <citation type="submission" date="2019-06" db="EMBL/GenBank/DDBJ databases">
        <title>Sequencing the genomes of 1000 actinobacteria strains.</title>
        <authorList>
            <person name="Klenk H.-P."/>
        </authorList>
    </citation>
    <scope>NUCLEOTIDE SEQUENCE [LARGE SCALE GENOMIC DNA]</scope>
    <source>
        <strain evidence="4 5">DSM 18935</strain>
    </source>
</reference>
<feature type="signal peptide" evidence="2">
    <location>
        <begin position="1"/>
        <end position="18"/>
    </location>
</feature>
<comment type="caution">
    <text evidence="4">The sequence shown here is derived from an EMBL/GenBank/DDBJ whole genome shotgun (WGS) entry which is preliminary data.</text>
</comment>
<evidence type="ECO:0000313" key="4">
    <source>
        <dbReference type="EMBL" id="TWD17273.1"/>
    </source>
</evidence>
<dbReference type="Pfam" id="PF19843">
    <property type="entry name" value="DUF6318"/>
    <property type="match status" value="1"/>
</dbReference>
<evidence type="ECO:0000256" key="2">
    <source>
        <dbReference type="SAM" id="SignalP"/>
    </source>
</evidence>
<feature type="domain" description="DUF6318" evidence="3">
    <location>
        <begin position="73"/>
        <end position="199"/>
    </location>
</feature>
<feature type="region of interest" description="Disordered" evidence="1">
    <location>
        <begin position="22"/>
        <end position="81"/>
    </location>
</feature>
<evidence type="ECO:0000256" key="1">
    <source>
        <dbReference type="SAM" id="MobiDB-lite"/>
    </source>
</evidence>
<sequence>MARRVMCAVALVGAVVLAGCGGEADGEETSSTSTVKPTVVKPDPSASSSGTSGPEGSSGSASGSSSPALPDEPPAEAEPDTKEGAQAFAVWYWQQMGEAEVTGSGRLYRRYSAHTCEVCRDSADRSDAQYEGQYRARSNPFDVRGVETVKDQGEFLSKVAVAYEDYAVVNPSGDEQTVEGDEFHSIVTIRRERDDWVVVDWLITE</sequence>
<proteinExistence type="predicted"/>
<feature type="compositionally biased region" description="Low complexity" evidence="1">
    <location>
        <begin position="29"/>
        <end position="69"/>
    </location>
</feature>